<accession>A0AAV2CUH7</accession>
<organism evidence="2 3">
    <name type="scientific">Linum trigynum</name>
    <dbReference type="NCBI Taxonomy" id="586398"/>
    <lineage>
        <taxon>Eukaryota</taxon>
        <taxon>Viridiplantae</taxon>
        <taxon>Streptophyta</taxon>
        <taxon>Embryophyta</taxon>
        <taxon>Tracheophyta</taxon>
        <taxon>Spermatophyta</taxon>
        <taxon>Magnoliopsida</taxon>
        <taxon>eudicotyledons</taxon>
        <taxon>Gunneridae</taxon>
        <taxon>Pentapetalae</taxon>
        <taxon>rosids</taxon>
        <taxon>fabids</taxon>
        <taxon>Malpighiales</taxon>
        <taxon>Linaceae</taxon>
        <taxon>Linum</taxon>
    </lineage>
</organism>
<dbReference type="EMBL" id="OZ034814">
    <property type="protein sequence ID" value="CAL1360219.1"/>
    <property type="molecule type" value="Genomic_DNA"/>
</dbReference>
<evidence type="ECO:0000256" key="1">
    <source>
        <dbReference type="SAM" id="MobiDB-lite"/>
    </source>
</evidence>
<feature type="compositionally biased region" description="Acidic residues" evidence="1">
    <location>
        <begin position="56"/>
        <end position="69"/>
    </location>
</feature>
<dbReference type="Proteomes" id="UP001497516">
    <property type="component" value="Chromosome 10"/>
</dbReference>
<name>A0AAV2CUH7_9ROSI</name>
<feature type="region of interest" description="Disordered" evidence="1">
    <location>
        <begin position="56"/>
        <end position="90"/>
    </location>
</feature>
<evidence type="ECO:0000313" key="2">
    <source>
        <dbReference type="EMBL" id="CAL1360219.1"/>
    </source>
</evidence>
<dbReference type="AlphaFoldDB" id="A0AAV2CUH7"/>
<protein>
    <submittedName>
        <fullName evidence="2">Uncharacterized protein</fullName>
    </submittedName>
</protein>
<evidence type="ECO:0000313" key="3">
    <source>
        <dbReference type="Proteomes" id="UP001497516"/>
    </source>
</evidence>
<reference evidence="2 3" key="1">
    <citation type="submission" date="2024-04" db="EMBL/GenBank/DDBJ databases">
        <authorList>
            <person name="Fracassetti M."/>
        </authorList>
    </citation>
    <scope>NUCLEOTIDE SEQUENCE [LARGE SCALE GENOMIC DNA]</scope>
</reference>
<proteinExistence type="predicted"/>
<keyword evidence="3" id="KW-1185">Reference proteome</keyword>
<gene>
    <name evidence="2" type="ORF">LTRI10_LOCUS7667</name>
</gene>
<sequence>MTFGDSSFPGPLHFGPLITQLILRLGISISLFQTEQPSRFFTVDQVLDDLELENEVEMADDDPEEDNEDDPKAMAEDNPEGVTGEANLEDNDATTLDHFAAALAYAEEGFHVAAIAAEMAGGLAGRLVDYSSDEFGPHDD</sequence>